<sequence>MTLTTSYFPADTSEPVLELTVGDLLRMRAADSPDELAIIEIAPHNSPSLTGADRTDRSWTYAQLRDEAEHCAQWLTQHFEPGDRITVWAPNIPEWVVLQYGAAMAGLILVTANPALRAEELRFVLSQSGSTGLFHADSFRGTDMTAMAREAAMGLPSSPRLVNFASWSREVRGWRGTSRELPVVRPEDPAQIQYTSGTTGTPKGALLHHRGLVTNARYIAVRGGLTEQGRFASAMPLFHTAGCGMSVLGAAHMRSALLLIQAFDPELVLRAMADHRGDAFLGVPTMLIAMLNHPDFAGFDLSACAVAMSGGSSVPPELVRRVEAAFGCRFSTVYGQTELSPIVTQVSPTDSETDKAGTAGKPLWNVEVKIADPVTGEPVPIGEQGEIRARGYQQMIEYYDNPQATDDTVDADRWLHTGDLGTMDSRGYLRVTGRLKDMIIRGGENIYPSEIEQLLFTHPAVEDVAVVGVPDDTWGERVAAILRLRDDMARPTPDELRALCRAHLAPYKTPAQWYVAESFPLTGSGKVQKFRIAELLGEQVYEPLKP</sequence>
<dbReference type="PROSITE" id="PS00455">
    <property type="entry name" value="AMP_BINDING"/>
    <property type="match status" value="1"/>
</dbReference>
<keyword evidence="2" id="KW-0436">Ligase</keyword>
<evidence type="ECO:0000313" key="5">
    <source>
        <dbReference type="EMBL" id="PRZ44055.1"/>
    </source>
</evidence>
<dbReference type="InterPro" id="IPR020845">
    <property type="entry name" value="AMP-binding_CS"/>
</dbReference>
<dbReference type="FunFam" id="3.30.300.30:FF:000008">
    <property type="entry name" value="2,3-dihydroxybenzoate-AMP ligase"/>
    <property type="match status" value="1"/>
</dbReference>
<dbReference type="Proteomes" id="UP000237752">
    <property type="component" value="Unassembled WGS sequence"/>
</dbReference>
<evidence type="ECO:0000313" key="6">
    <source>
        <dbReference type="Proteomes" id="UP000237752"/>
    </source>
</evidence>
<evidence type="ECO:0000256" key="1">
    <source>
        <dbReference type="ARBA" id="ARBA00006432"/>
    </source>
</evidence>
<comment type="caution">
    <text evidence="5">The sequence shown here is derived from an EMBL/GenBank/DDBJ whole genome shotgun (WGS) entry which is preliminary data.</text>
</comment>
<dbReference type="AlphaFoldDB" id="A0A2T1A619"/>
<feature type="domain" description="AMP-binding enzyme C-terminal" evidence="4">
    <location>
        <begin position="450"/>
        <end position="526"/>
    </location>
</feature>
<dbReference type="InterPro" id="IPR000873">
    <property type="entry name" value="AMP-dep_synth/lig_dom"/>
</dbReference>
<dbReference type="EMBL" id="PVUE01000001">
    <property type="protein sequence ID" value="PRZ44055.1"/>
    <property type="molecule type" value="Genomic_DNA"/>
</dbReference>
<dbReference type="Pfam" id="PF13193">
    <property type="entry name" value="AMP-binding_C"/>
    <property type="match status" value="1"/>
</dbReference>
<dbReference type="Gene3D" id="3.30.300.30">
    <property type="match status" value="1"/>
</dbReference>
<dbReference type="GO" id="GO:0031956">
    <property type="term" value="F:medium-chain fatty acid-CoA ligase activity"/>
    <property type="evidence" value="ECO:0007669"/>
    <property type="project" value="TreeGrafter"/>
</dbReference>
<dbReference type="RefSeq" id="WP_106347112.1">
    <property type="nucleotide sequence ID" value="NZ_PVUE01000001.1"/>
</dbReference>
<dbReference type="InterPro" id="IPR025110">
    <property type="entry name" value="AMP-bd_C"/>
</dbReference>
<dbReference type="GO" id="GO:0006631">
    <property type="term" value="P:fatty acid metabolic process"/>
    <property type="evidence" value="ECO:0007669"/>
    <property type="project" value="TreeGrafter"/>
</dbReference>
<evidence type="ECO:0000259" key="3">
    <source>
        <dbReference type="Pfam" id="PF00501"/>
    </source>
</evidence>
<dbReference type="PANTHER" id="PTHR43201:SF5">
    <property type="entry name" value="MEDIUM-CHAIN ACYL-COA LIGASE ACSF2, MITOCHONDRIAL"/>
    <property type="match status" value="1"/>
</dbReference>
<dbReference type="Pfam" id="PF00501">
    <property type="entry name" value="AMP-binding"/>
    <property type="match status" value="1"/>
</dbReference>
<dbReference type="Gene3D" id="3.40.50.12780">
    <property type="entry name" value="N-terminal domain of ligase-like"/>
    <property type="match status" value="1"/>
</dbReference>
<dbReference type="SUPFAM" id="SSF56801">
    <property type="entry name" value="Acetyl-CoA synthetase-like"/>
    <property type="match status" value="1"/>
</dbReference>
<proteinExistence type="inferred from homology"/>
<accession>A0A2T1A619</accession>
<dbReference type="InterPro" id="IPR045851">
    <property type="entry name" value="AMP-bd_C_sf"/>
</dbReference>
<organism evidence="5 6">
    <name type="scientific">Antricoccus suffuscus</name>
    <dbReference type="NCBI Taxonomy" id="1629062"/>
    <lineage>
        <taxon>Bacteria</taxon>
        <taxon>Bacillati</taxon>
        <taxon>Actinomycetota</taxon>
        <taxon>Actinomycetes</taxon>
        <taxon>Geodermatophilales</taxon>
        <taxon>Antricoccaceae</taxon>
        <taxon>Antricoccus</taxon>
    </lineage>
</organism>
<evidence type="ECO:0000259" key="4">
    <source>
        <dbReference type="Pfam" id="PF13193"/>
    </source>
</evidence>
<dbReference type="InterPro" id="IPR042099">
    <property type="entry name" value="ANL_N_sf"/>
</dbReference>
<keyword evidence="6" id="KW-1185">Reference proteome</keyword>
<protein>
    <submittedName>
        <fullName evidence="5">Fatty-acyl-CoA synthase/long-chain acyl-CoA synthetase</fullName>
    </submittedName>
</protein>
<comment type="similarity">
    <text evidence="1">Belongs to the ATP-dependent AMP-binding enzyme family.</text>
</comment>
<feature type="domain" description="AMP-dependent synthetase/ligase" evidence="3">
    <location>
        <begin position="28"/>
        <end position="399"/>
    </location>
</feature>
<dbReference type="PANTHER" id="PTHR43201">
    <property type="entry name" value="ACYL-COA SYNTHETASE"/>
    <property type="match status" value="1"/>
</dbReference>
<dbReference type="OrthoDB" id="9803968at2"/>
<reference evidence="5 6" key="1">
    <citation type="submission" date="2018-03" db="EMBL/GenBank/DDBJ databases">
        <title>Genomic Encyclopedia of Archaeal and Bacterial Type Strains, Phase II (KMG-II): from individual species to whole genera.</title>
        <authorList>
            <person name="Goeker M."/>
        </authorList>
    </citation>
    <scope>NUCLEOTIDE SEQUENCE [LARGE SCALE GENOMIC DNA]</scope>
    <source>
        <strain evidence="5 6">DSM 100065</strain>
    </source>
</reference>
<evidence type="ECO:0000256" key="2">
    <source>
        <dbReference type="ARBA" id="ARBA00022598"/>
    </source>
</evidence>
<gene>
    <name evidence="5" type="ORF">CLV47_101179</name>
</gene>
<name>A0A2T1A619_9ACTN</name>